<sequence length="109" mass="12126">MRGVYGTLFPVPDGQVKSINDEVEWTTTLGNAIVGEESYFGPNSISAKSEGFQFGKISWELSRKWLEESKVKVHKPRANKYGEGLDGVLKGLHELRKGKVSGEKLVFIL</sequence>
<evidence type="ECO:0000313" key="3">
    <source>
        <dbReference type="Proteomes" id="UP000242519"/>
    </source>
</evidence>
<dbReference type="InterPro" id="IPR047122">
    <property type="entry name" value="Trans-enoyl_RdTase-like"/>
</dbReference>
<dbReference type="EMBL" id="MZNU01000281">
    <property type="protein sequence ID" value="OWP01255.1"/>
    <property type="molecule type" value="Genomic_DNA"/>
</dbReference>
<evidence type="ECO:0000256" key="1">
    <source>
        <dbReference type="ARBA" id="ARBA00023002"/>
    </source>
</evidence>
<evidence type="ECO:0000313" key="2">
    <source>
        <dbReference type="EMBL" id="OWP01255.1"/>
    </source>
</evidence>
<dbReference type="OrthoDB" id="48317at2759"/>
<keyword evidence="3" id="KW-1185">Reference proteome</keyword>
<dbReference type="PANTHER" id="PTHR45348">
    <property type="entry name" value="HYPOTHETICAL OXIDOREDUCTASE (EUROFUNG)"/>
    <property type="match status" value="1"/>
</dbReference>
<dbReference type="Gene3D" id="3.90.180.10">
    <property type="entry name" value="Medium-chain alcohol dehydrogenases, catalytic domain"/>
    <property type="match status" value="1"/>
</dbReference>
<dbReference type="Gene3D" id="3.40.50.720">
    <property type="entry name" value="NAD(P)-binding Rossmann-like Domain"/>
    <property type="match status" value="1"/>
</dbReference>
<proteinExistence type="predicted"/>
<keyword evidence="1" id="KW-0560">Oxidoreductase</keyword>
<protein>
    <submittedName>
        <fullName evidence="2">Uncharacterized protein</fullName>
    </submittedName>
</protein>
<reference evidence="2 3" key="1">
    <citation type="submission" date="2017-04" db="EMBL/GenBank/DDBJ databases">
        <title>Draft genome sequence of Marssonina coronaria NL1: causal agent of apple blotch.</title>
        <authorList>
            <person name="Cheng Q."/>
        </authorList>
    </citation>
    <scope>NUCLEOTIDE SEQUENCE [LARGE SCALE GENOMIC DNA]</scope>
    <source>
        <strain evidence="2 3">NL1</strain>
    </source>
</reference>
<accession>A0A218Z1V4</accession>
<dbReference type="AlphaFoldDB" id="A0A218Z1V4"/>
<name>A0A218Z1V4_9HELO</name>
<dbReference type="GO" id="GO:0016651">
    <property type="term" value="F:oxidoreductase activity, acting on NAD(P)H"/>
    <property type="evidence" value="ECO:0007669"/>
    <property type="project" value="InterPro"/>
</dbReference>
<dbReference type="Proteomes" id="UP000242519">
    <property type="component" value="Unassembled WGS sequence"/>
</dbReference>
<gene>
    <name evidence="2" type="ORF">B2J93_5535</name>
</gene>
<dbReference type="PANTHER" id="PTHR45348:SF2">
    <property type="entry name" value="ZINC-TYPE ALCOHOL DEHYDROGENASE-LIKE PROTEIN C2E1P3.01"/>
    <property type="match status" value="1"/>
</dbReference>
<organism evidence="2 3">
    <name type="scientific">Diplocarpon coronariae</name>
    <dbReference type="NCBI Taxonomy" id="2795749"/>
    <lineage>
        <taxon>Eukaryota</taxon>
        <taxon>Fungi</taxon>
        <taxon>Dikarya</taxon>
        <taxon>Ascomycota</taxon>
        <taxon>Pezizomycotina</taxon>
        <taxon>Leotiomycetes</taxon>
        <taxon>Helotiales</taxon>
        <taxon>Drepanopezizaceae</taxon>
        <taxon>Diplocarpon</taxon>
    </lineage>
</organism>
<dbReference type="InParanoid" id="A0A218Z1V4"/>
<dbReference type="STRING" id="503106.A0A218Z1V4"/>
<comment type="caution">
    <text evidence="2">The sequence shown here is derived from an EMBL/GenBank/DDBJ whole genome shotgun (WGS) entry which is preliminary data.</text>
</comment>